<feature type="region of interest" description="Disordered" evidence="1">
    <location>
        <begin position="108"/>
        <end position="134"/>
    </location>
</feature>
<keyword evidence="3" id="KW-1185">Reference proteome</keyword>
<comment type="caution">
    <text evidence="2">The sequence shown here is derived from an EMBL/GenBank/DDBJ whole genome shotgun (WGS) entry which is preliminary data.</text>
</comment>
<protein>
    <submittedName>
        <fullName evidence="2">Uncharacterized protein</fullName>
    </submittedName>
</protein>
<evidence type="ECO:0000313" key="2">
    <source>
        <dbReference type="EMBL" id="KAG5594644.1"/>
    </source>
</evidence>
<feature type="region of interest" description="Disordered" evidence="1">
    <location>
        <begin position="1"/>
        <end position="20"/>
    </location>
</feature>
<name>A0A9J5Y5Z1_SOLCO</name>
<gene>
    <name evidence="2" type="ORF">H5410_035876</name>
</gene>
<dbReference type="OrthoDB" id="1434255at2759"/>
<proteinExistence type="predicted"/>
<dbReference type="Proteomes" id="UP000824120">
    <property type="component" value="Chromosome 7"/>
</dbReference>
<sequence>MDLGGNICPPVTQPPTKSSAQWKDPLNVGKYDELHRLIIIPNRLGLYPSIQSVKAIVESMCSFYHGAWRYWKEVELFDLVCPKHDKRPSWIHEDIWKKLNEYWASPEVKKKHTMEKKAQTSILPRSPQPSDKEE</sequence>
<accession>A0A9J5Y5Z1</accession>
<dbReference type="EMBL" id="JACXVP010000007">
    <property type="protein sequence ID" value="KAG5594644.1"/>
    <property type="molecule type" value="Genomic_DNA"/>
</dbReference>
<evidence type="ECO:0000256" key="1">
    <source>
        <dbReference type="SAM" id="MobiDB-lite"/>
    </source>
</evidence>
<organism evidence="2 3">
    <name type="scientific">Solanum commersonii</name>
    <name type="common">Commerson's wild potato</name>
    <name type="synonym">Commerson's nightshade</name>
    <dbReference type="NCBI Taxonomy" id="4109"/>
    <lineage>
        <taxon>Eukaryota</taxon>
        <taxon>Viridiplantae</taxon>
        <taxon>Streptophyta</taxon>
        <taxon>Embryophyta</taxon>
        <taxon>Tracheophyta</taxon>
        <taxon>Spermatophyta</taxon>
        <taxon>Magnoliopsida</taxon>
        <taxon>eudicotyledons</taxon>
        <taxon>Gunneridae</taxon>
        <taxon>Pentapetalae</taxon>
        <taxon>asterids</taxon>
        <taxon>lamiids</taxon>
        <taxon>Solanales</taxon>
        <taxon>Solanaceae</taxon>
        <taxon>Solanoideae</taxon>
        <taxon>Solaneae</taxon>
        <taxon>Solanum</taxon>
    </lineage>
</organism>
<dbReference type="AlphaFoldDB" id="A0A9J5Y5Z1"/>
<evidence type="ECO:0000313" key="3">
    <source>
        <dbReference type="Proteomes" id="UP000824120"/>
    </source>
</evidence>
<reference evidence="2 3" key="1">
    <citation type="submission" date="2020-09" db="EMBL/GenBank/DDBJ databases">
        <title>De no assembly of potato wild relative species, Solanum commersonii.</title>
        <authorList>
            <person name="Cho K."/>
        </authorList>
    </citation>
    <scope>NUCLEOTIDE SEQUENCE [LARGE SCALE GENOMIC DNA]</scope>
    <source>
        <strain evidence="2">LZ3.2</strain>
        <tissue evidence="2">Leaf</tissue>
    </source>
</reference>